<evidence type="ECO:0000313" key="3">
    <source>
        <dbReference type="EMBL" id="MDA2806679.1"/>
    </source>
</evidence>
<evidence type="ECO:0008006" key="5">
    <source>
        <dbReference type="Google" id="ProtNLM"/>
    </source>
</evidence>
<dbReference type="EMBL" id="JAQFWP010000039">
    <property type="protein sequence ID" value="MDA2806679.1"/>
    <property type="molecule type" value="Genomic_DNA"/>
</dbReference>
<organism evidence="3 4">
    <name type="scientific">Nocardiopsis suaedae</name>
    <dbReference type="NCBI Taxonomy" id="3018444"/>
    <lineage>
        <taxon>Bacteria</taxon>
        <taxon>Bacillati</taxon>
        <taxon>Actinomycetota</taxon>
        <taxon>Actinomycetes</taxon>
        <taxon>Streptosporangiales</taxon>
        <taxon>Nocardiopsidaceae</taxon>
        <taxon>Nocardiopsis</taxon>
    </lineage>
</organism>
<reference evidence="3" key="1">
    <citation type="submission" date="2023-01" db="EMBL/GenBank/DDBJ databases">
        <title>Draft genome sequence of Nocardiopsis sp. LSu2-4 isolated from halophytes.</title>
        <authorList>
            <person name="Duangmal K."/>
            <person name="Chantavorakit T."/>
        </authorList>
    </citation>
    <scope>NUCLEOTIDE SEQUENCE</scope>
    <source>
        <strain evidence="3">LSu2-4</strain>
    </source>
</reference>
<feature type="transmembrane region" description="Helical" evidence="2">
    <location>
        <begin position="207"/>
        <end position="225"/>
    </location>
</feature>
<dbReference type="Proteomes" id="UP001165685">
    <property type="component" value="Unassembled WGS sequence"/>
</dbReference>
<evidence type="ECO:0000256" key="2">
    <source>
        <dbReference type="SAM" id="Phobius"/>
    </source>
</evidence>
<sequence length="682" mass="71990">MRATEDAPDGRAPQGEDGPARDGTGGGGTDPGGPTAAQRVSAALSHGLRDRIVLVGGALAVVSLVLKAYVLREAYFIEDDFLFVGAADSGGLTVQYLTDLHKGHFMPGAKLLAYIQTAIAPYNWPLTAGVMLAFQAGAFAGLFRLLWVLFGRRWGIVPPLAAFLFAPLTVPVLAWWSAALNAVPFQLAIVLALLWTVRYLRSGEARFGWMAAGAVVLGMAFSVKALFLPPLLFAVAAAFVVQGRLPGVLWRTLDRDMPFWIGMALLSVGHGLVYLSLQDTAGGEGAGRPDGDTSLAMARRLLGETFPAGAAGGPLEWGPVTPSGGLAQPEAWVVAAAWTAIGLLVAVSLLLRHRAWRAWALLAGYLVVVDVLPTLIARGRYEEMVGYDPRYVADAALVFAIVLALAFLPTEEEAEAASEGGGSVYRRSAPPERTRQAALAAATATAVFVGVGGYSAYSFADTLSGDRVRWYLDTVRASMTGVPADAGIYPRPVPQDIVLPWNGDRRLSSNVLSPLAPDGLADRIRDPRPADTAMVFNDAGYLVGARPSQERSAVFGPPEDEECIVTFGGQTLWDVETFGGPSMVLAVRYESEKDTQLHAVIGDTWETTTLPAAPDGGSWYLPLSGAGAQLSLGTEEDALCMTWVTYGPLEPVTGGDPWGAQEDGDEDGDDGSGDEDGEGSGD</sequence>
<evidence type="ECO:0000313" key="4">
    <source>
        <dbReference type="Proteomes" id="UP001165685"/>
    </source>
</evidence>
<feature type="transmembrane region" description="Helical" evidence="2">
    <location>
        <begin position="130"/>
        <end position="150"/>
    </location>
</feature>
<protein>
    <recommendedName>
        <fullName evidence="5">Glycosyltransferase RgtA/B/C/D-like domain-containing protein</fullName>
    </recommendedName>
</protein>
<keyword evidence="4" id="KW-1185">Reference proteome</keyword>
<keyword evidence="2" id="KW-0812">Transmembrane</keyword>
<keyword evidence="2" id="KW-1133">Transmembrane helix</keyword>
<proteinExistence type="predicted"/>
<feature type="transmembrane region" description="Helical" evidence="2">
    <location>
        <begin position="157"/>
        <end position="176"/>
    </location>
</feature>
<feature type="transmembrane region" description="Helical" evidence="2">
    <location>
        <begin position="437"/>
        <end position="457"/>
    </location>
</feature>
<feature type="transmembrane region" description="Helical" evidence="2">
    <location>
        <begin position="182"/>
        <end position="200"/>
    </location>
</feature>
<accession>A0ABT4TPS6</accession>
<feature type="region of interest" description="Disordered" evidence="1">
    <location>
        <begin position="651"/>
        <end position="682"/>
    </location>
</feature>
<feature type="transmembrane region" description="Helical" evidence="2">
    <location>
        <begin position="331"/>
        <end position="351"/>
    </location>
</feature>
<feature type="region of interest" description="Disordered" evidence="1">
    <location>
        <begin position="1"/>
        <end position="39"/>
    </location>
</feature>
<dbReference type="RefSeq" id="WP_270679315.1">
    <property type="nucleotide sequence ID" value="NZ_JAQFWP010000039.1"/>
</dbReference>
<name>A0ABT4TPS6_9ACTN</name>
<gene>
    <name evidence="3" type="ORF">O4U47_19375</name>
</gene>
<keyword evidence="2" id="KW-0472">Membrane</keyword>
<comment type="caution">
    <text evidence="3">The sequence shown here is derived from an EMBL/GenBank/DDBJ whole genome shotgun (WGS) entry which is preliminary data.</text>
</comment>
<evidence type="ECO:0000256" key="1">
    <source>
        <dbReference type="SAM" id="MobiDB-lite"/>
    </source>
</evidence>
<feature type="transmembrane region" description="Helical" evidence="2">
    <location>
        <begin position="358"/>
        <end position="379"/>
    </location>
</feature>
<feature type="transmembrane region" description="Helical" evidence="2">
    <location>
        <begin position="391"/>
        <end position="408"/>
    </location>
</feature>
<feature type="transmembrane region" description="Helical" evidence="2">
    <location>
        <begin position="52"/>
        <end position="71"/>
    </location>
</feature>
<feature type="compositionally biased region" description="Acidic residues" evidence="1">
    <location>
        <begin position="662"/>
        <end position="682"/>
    </location>
</feature>